<dbReference type="KEGG" id="swi:Swit_2209"/>
<dbReference type="InterPro" id="IPR039418">
    <property type="entry name" value="LexA-like"/>
</dbReference>
<dbReference type="SUPFAM" id="SSF51306">
    <property type="entry name" value="LexA/Signal peptidase"/>
    <property type="match status" value="1"/>
</dbReference>
<evidence type="ECO:0000313" key="2">
    <source>
        <dbReference type="Proteomes" id="UP000001989"/>
    </source>
</evidence>
<reference evidence="1 2" key="1">
    <citation type="journal article" date="2010" name="J. Bacteriol.">
        <title>Genome sequence of the dioxin-mineralizing bacterium Sphingomonas wittichii RW1.</title>
        <authorList>
            <person name="Miller T.R."/>
            <person name="Delcher A.L."/>
            <person name="Salzberg S.L."/>
            <person name="Saunders E."/>
            <person name="Detter J.C."/>
            <person name="Halden R.U."/>
        </authorList>
    </citation>
    <scope>NUCLEOTIDE SEQUENCE [LARGE SCALE GENOMIC DNA]</scope>
    <source>
        <strain evidence="2">DSM 6014 / CCUG 31198 / JCM 15750 / NBRC 105917 / EY 4224 / RW1</strain>
    </source>
</reference>
<evidence type="ECO:0000313" key="1">
    <source>
        <dbReference type="EMBL" id="ABQ68568.1"/>
    </source>
</evidence>
<dbReference type="Proteomes" id="UP000001989">
    <property type="component" value="Chromosome"/>
</dbReference>
<sequence>MAKKPEDRMAILARIDQLIAERGTTEFAVSTAVGRKDLIRDLRRKGTIGPDGIRLLADYFGVSVDWLRYEEGPVSVPTTPGPPHKEAYPDFQRHYERPQDEPPTVPVWGSGLGATVEVDADGVLVSVETLLIFPNEAVDQLRRPFRLIGRPGIYAFYFEGDSMEPKYSPGEPAFVDGNKPPVVMDYVLVQLRRPEGDDETIHTVLAKRLVKRTAAYVELEQFNPPMRFKVPREQIARMHKILQSSDIYSV</sequence>
<gene>
    <name evidence="1" type="ordered locus">Swit_2209</name>
</gene>
<protein>
    <submittedName>
        <fullName evidence="1">Phage repressor</fullName>
    </submittedName>
</protein>
<proteinExistence type="predicted"/>
<dbReference type="SUPFAM" id="SSF47413">
    <property type="entry name" value="lambda repressor-like DNA-binding domains"/>
    <property type="match status" value="1"/>
</dbReference>
<dbReference type="AlphaFoldDB" id="A0A9J9LEA7"/>
<dbReference type="Gene3D" id="2.10.109.10">
    <property type="entry name" value="Umud Fragment, subunit A"/>
    <property type="match status" value="1"/>
</dbReference>
<organism evidence="1 2">
    <name type="scientific">Rhizorhabdus wittichii (strain DSM 6014 / CCUG 31198 / JCM 15750 / NBRC 105917 / EY 4224 / RW1)</name>
    <name type="common">Sphingomonas wittichii</name>
    <dbReference type="NCBI Taxonomy" id="392499"/>
    <lineage>
        <taxon>Bacteria</taxon>
        <taxon>Pseudomonadati</taxon>
        <taxon>Pseudomonadota</taxon>
        <taxon>Alphaproteobacteria</taxon>
        <taxon>Sphingomonadales</taxon>
        <taxon>Sphingomonadaceae</taxon>
        <taxon>Rhizorhabdus</taxon>
    </lineage>
</organism>
<dbReference type="CDD" id="cd06529">
    <property type="entry name" value="S24_LexA-like"/>
    <property type="match status" value="1"/>
</dbReference>
<dbReference type="OrthoDB" id="528805at2"/>
<dbReference type="GO" id="GO:0003677">
    <property type="term" value="F:DNA binding"/>
    <property type="evidence" value="ECO:0007669"/>
    <property type="project" value="InterPro"/>
</dbReference>
<name>A0A9J9LEA7_RHIWR</name>
<dbReference type="EMBL" id="CP000699">
    <property type="protein sequence ID" value="ABQ68568.1"/>
    <property type="molecule type" value="Genomic_DNA"/>
</dbReference>
<dbReference type="InterPro" id="IPR036286">
    <property type="entry name" value="LexA/Signal_pep-like_sf"/>
</dbReference>
<keyword evidence="2" id="KW-1185">Reference proteome</keyword>
<accession>A0A9J9LEA7</accession>
<dbReference type="InterPro" id="IPR010982">
    <property type="entry name" value="Lambda_DNA-bd_dom_sf"/>
</dbReference>